<keyword evidence="3 9" id="KW-0132">Cell division</keyword>
<evidence type="ECO:0000256" key="2">
    <source>
        <dbReference type="ARBA" id="ARBA00022454"/>
    </source>
</evidence>
<dbReference type="OrthoDB" id="4056921at2759"/>
<accession>A0A4Q1BSY5</accession>
<feature type="domain" description="Chromosome segregation protein Spc25 C-terminal" evidence="12">
    <location>
        <begin position="179"/>
        <end position="248"/>
    </location>
</feature>
<dbReference type="Proteomes" id="UP000289152">
    <property type="component" value="Unassembled WGS sequence"/>
</dbReference>
<dbReference type="InParanoid" id="A0A4Q1BSY5"/>
<comment type="subunit">
    <text evidence="9">Component of the NDC80 complex.</text>
</comment>
<keyword evidence="9" id="KW-0539">Nucleus</keyword>
<keyword evidence="8 9" id="KW-0137">Centromere</keyword>
<dbReference type="AlphaFoldDB" id="A0A4Q1BSY5"/>
<feature type="region of interest" description="Disordered" evidence="11">
    <location>
        <begin position="258"/>
        <end position="279"/>
    </location>
</feature>
<dbReference type="Pfam" id="PF08234">
    <property type="entry name" value="Spindle_Spc25"/>
    <property type="match status" value="1"/>
</dbReference>
<proteinExistence type="inferred from homology"/>
<dbReference type="Gene3D" id="3.30.457.50">
    <property type="entry name" value="Chromosome segregation protein Spc25"/>
    <property type="match status" value="1"/>
</dbReference>
<comment type="similarity">
    <text evidence="1 9">Belongs to the SPC25 family.</text>
</comment>
<dbReference type="VEuPathDB" id="FungiDB:TREMEDRAFT_64507"/>
<organism evidence="13 14">
    <name type="scientific">Tremella mesenterica</name>
    <name type="common">Jelly fungus</name>
    <dbReference type="NCBI Taxonomy" id="5217"/>
    <lineage>
        <taxon>Eukaryota</taxon>
        <taxon>Fungi</taxon>
        <taxon>Dikarya</taxon>
        <taxon>Basidiomycota</taxon>
        <taxon>Agaricomycotina</taxon>
        <taxon>Tremellomycetes</taxon>
        <taxon>Tremellales</taxon>
        <taxon>Tremellaceae</taxon>
        <taxon>Tremella</taxon>
    </lineage>
</organism>
<dbReference type="GO" id="GO:0031262">
    <property type="term" value="C:Ndc80 complex"/>
    <property type="evidence" value="ECO:0007669"/>
    <property type="project" value="InterPro"/>
</dbReference>
<dbReference type="GO" id="GO:0051301">
    <property type="term" value="P:cell division"/>
    <property type="evidence" value="ECO:0007669"/>
    <property type="project" value="UniProtKB-UniRule"/>
</dbReference>
<dbReference type="PANTHER" id="PTHR14281:SF0">
    <property type="entry name" value="KINETOCHORE PROTEIN SPC25"/>
    <property type="match status" value="1"/>
</dbReference>
<comment type="caution">
    <text evidence="13">The sequence shown here is derived from an EMBL/GenBank/DDBJ whole genome shotgun (WGS) entry which is preliminary data.</text>
</comment>
<evidence type="ECO:0000256" key="5">
    <source>
        <dbReference type="ARBA" id="ARBA00022838"/>
    </source>
</evidence>
<keyword evidence="5 9" id="KW-0995">Kinetochore</keyword>
<dbReference type="STRING" id="5217.A0A4Q1BSY5"/>
<evidence type="ECO:0000256" key="6">
    <source>
        <dbReference type="ARBA" id="ARBA00023054"/>
    </source>
</evidence>
<dbReference type="GO" id="GO:0005634">
    <property type="term" value="C:nucleus"/>
    <property type="evidence" value="ECO:0007669"/>
    <property type="project" value="UniProtKB-SubCell"/>
</dbReference>
<dbReference type="InterPro" id="IPR045143">
    <property type="entry name" value="Spc25"/>
</dbReference>
<dbReference type="CDD" id="cd23784">
    <property type="entry name" value="RWD_Spc25"/>
    <property type="match status" value="1"/>
</dbReference>
<gene>
    <name evidence="13" type="ORF">M231_01563</name>
</gene>
<comment type="function">
    <text evidence="9">Acts as a component of the essential kinetochore-associated NDC80 complex, which is required for chromosome segregation and spindle checkpoint activity.</text>
</comment>
<keyword evidence="6 10" id="KW-0175">Coiled coil</keyword>
<name>A0A4Q1BSY5_TREME</name>
<keyword evidence="14" id="KW-1185">Reference proteome</keyword>
<evidence type="ECO:0000313" key="13">
    <source>
        <dbReference type="EMBL" id="RXK41159.1"/>
    </source>
</evidence>
<dbReference type="FunCoup" id="A0A4Q1BSY5">
    <property type="interactions" value="117"/>
</dbReference>
<evidence type="ECO:0000256" key="9">
    <source>
        <dbReference type="RuleBase" id="RU367150"/>
    </source>
</evidence>
<keyword evidence="7 9" id="KW-0131">Cell cycle</keyword>
<evidence type="ECO:0000256" key="1">
    <source>
        <dbReference type="ARBA" id="ARBA00006379"/>
    </source>
</evidence>
<dbReference type="InterPro" id="IPR013255">
    <property type="entry name" value="Spc25_C"/>
</dbReference>
<sequence length="279" mass="31477">MATSYLAPHRPVSLRSLFDVSASKGGTPTIDLEWGPFHAHVEAFLSAIDVYTIRAKTEIANRASEHTTSVRDLHAEKDECERRITLEREREVEMLAAIENERLTLADLTSSLSHIQKTLAKVKEQSASLETELTSLTREVNITKAEKERQAKVLDEMRGRDGDELRALEEALGWKVEGVKQDLLLMKFTLLDPSDPEREFSLVVDVSKPEYSVPNCSPPIPNLPELVKQLNTDREFFAFIKRVRKAFRALIPPQDPRAMFEDLSGPGQRPIQLSVTSDD</sequence>
<protein>
    <recommendedName>
        <fullName evidence="9">Kinetochore protein SPC25</fullName>
    </recommendedName>
</protein>
<dbReference type="PANTHER" id="PTHR14281">
    <property type="entry name" value="KINETOCHORE PROTEIN SPC25-RELATED"/>
    <property type="match status" value="1"/>
</dbReference>
<keyword evidence="4 9" id="KW-0498">Mitosis</keyword>
<comment type="subcellular location">
    <subcellularLocation>
        <location evidence="9">Nucleus</location>
    </subcellularLocation>
    <subcellularLocation>
        <location evidence="9">Chromosome</location>
        <location evidence="9">Centromere</location>
        <location evidence="9">Kinetochore</location>
    </subcellularLocation>
</comment>
<evidence type="ECO:0000256" key="10">
    <source>
        <dbReference type="SAM" id="Coils"/>
    </source>
</evidence>
<reference evidence="13 14" key="1">
    <citation type="submission" date="2016-06" db="EMBL/GenBank/DDBJ databases">
        <title>Evolution of pathogenesis and genome organization in the Tremellales.</title>
        <authorList>
            <person name="Cuomo C."/>
            <person name="Litvintseva A."/>
            <person name="Heitman J."/>
            <person name="Chen Y."/>
            <person name="Sun S."/>
            <person name="Springer D."/>
            <person name="Dromer F."/>
            <person name="Young S."/>
            <person name="Zeng Q."/>
            <person name="Chapman S."/>
            <person name="Gujja S."/>
            <person name="Saif S."/>
            <person name="Birren B."/>
        </authorList>
    </citation>
    <scope>NUCLEOTIDE SEQUENCE [LARGE SCALE GENOMIC DNA]</scope>
    <source>
        <strain evidence="13 14">ATCC 28783</strain>
    </source>
</reference>
<evidence type="ECO:0000256" key="11">
    <source>
        <dbReference type="SAM" id="MobiDB-lite"/>
    </source>
</evidence>
<keyword evidence="2 9" id="KW-0158">Chromosome</keyword>
<dbReference type="EMBL" id="SDIL01000011">
    <property type="protein sequence ID" value="RXK41159.1"/>
    <property type="molecule type" value="Genomic_DNA"/>
</dbReference>
<evidence type="ECO:0000256" key="7">
    <source>
        <dbReference type="ARBA" id="ARBA00023306"/>
    </source>
</evidence>
<evidence type="ECO:0000259" key="12">
    <source>
        <dbReference type="Pfam" id="PF08234"/>
    </source>
</evidence>
<evidence type="ECO:0000256" key="3">
    <source>
        <dbReference type="ARBA" id="ARBA00022618"/>
    </source>
</evidence>
<dbReference type="GO" id="GO:0007059">
    <property type="term" value="P:chromosome segregation"/>
    <property type="evidence" value="ECO:0007669"/>
    <property type="project" value="InterPro"/>
</dbReference>
<evidence type="ECO:0000256" key="4">
    <source>
        <dbReference type="ARBA" id="ARBA00022776"/>
    </source>
</evidence>
<evidence type="ECO:0000256" key="8">
    <source>
        <dbReference type="ARBA" id="ARBA00023328"/>
    </source>
</evidence>
<feature type="coiled-coil region" evidence="10">
    <location>
        <begin position="70"/>
        <end position="146"/>
    </location>
</feature>
<evidence type="ECO:0000313" key="14">
    <source>
        <dbReference type="Proteomes" id="UP000289152"/>
    </source>
</evidence>